<dbReference type="AlphaFoldDB" id="A0A251QVV2"/>
<dbReference type="Gramene" id="ONI27969">
    <property type="protein sequence ID" value="ONI27969"/>
    <property type="gene ID" value="PRUPE_1G114200"/>
</dbReference>
<accession>A0A251QVV2</accession>
<feature type="signal peptide" evidence="1">
    <location>
        <begin position="1"/>
        <end position="15"/>
    </location>
</feature>
<keyword evidence="1" id="KW-0732">Signal</keyword>
<evidence type="ECO:0000256" key="1">
    <source>
        <dbReference type="SAM" id="SignalP"/>
    </source>
</evidence>
<evidence type="ECO:0000313" key="3">
    <source>
        <dbReference type="Proteomes" id="UP000006882"/>
    </source>
</evidence>
<sequence length="59" mass="6521">MQLTVFCCEISLLDAFMVVYASKSSTLMPVGRGGHQNRNTETILKPCQTLSISCPPIWC</sequence>
<protein>
    <submittedName>
        <fullName evidence="2">Uncharacterized protein</fullName>
    </submittedName>
</protein>
<feature type="chain" id="PRO_5012400136" evidence="1">
    <location>
        <begin position="16"/>
        <end position="59"/>
    </location>
</feature>
<keyword evidence="3" id="KW-1185">Reference proteome</keyword>
<gene>
    <name evidence="2" type="ORF">PRUPE_1G114200</name>
</gene>
<name>A0A251QVV2_PRUPE</name>
<evidence type="ECO:0000313" key="2">
    <source>
        <dbReference type="EMBL" id="ONI27969.1"/>
    </source>
</evidence>
<organism evidence="2 3">
    <name type="scientific">Prunus persica</name>
    <name type="common">Peach</name>
    <name type="synonym">Amygdalus persica</name>
    <dbReference type="NCBI Taxonomy" id="3760"/>
    <lineage>
        <taxon>Eukaryota</taxon>
        <taxon>Viridiplantae</taxon>
        <taxon>Streptophyta</taxon>
        <taxon>Embryophyta</taxon>
        <taxon>Tracheophyta</taxon>
        <taxon>Spermatophyta</taxon>
        <taxon>Magnoliopsida</taxon>
        <taxon>eudicotyledons</taxon>
        <taxon>Gunneridae</taxon>
        <taxon>Pentapetalae</taxon>
        <taxon>rosids</taxon>
        <taxon>fabids</taxon>
        <taxon>Rosales</taxon>
        <taxon>Rosaceae</taxon>
        <taxon>Amygdaloideae</taxon>
        <taxon>Amygdaleae</taxon>
        <taxon>Prunus</taxon>
    </lineage>
</organism>
<dbReference type="Proteomes" id="UP000006882">
    <property type="component" value="Chromosome G1"/>
</dbReference>
<dbReference type="EMBL" id="CM007651">
    <property type="protein sequence ID" value="ONI27969.1"/>
    <property type="molecule type" value="Genomic_DNA"/>
</dbReference>
<proteinExistence type="predicted"/>
<reference evidence="2 3" key="1">
    <citation type="journal article" date="2013" name="Nat. Genet.">
        <title>The high-quality draft genome of peach (Prunus persica) identifies unique patterns of genetic diversity, domestication and genome evolution.</title>
        <authorList>
            <consortium name="International Peach Genome Initiative"/>
            <person name="Verde I."/>
            <person name="Abbott A.G."/>
            <person name="Scalabrin S."/>
            <person name="Jung S."/>
            <person name="Shu S."/>
            <person name="Marroni F."/>
            <person name="Zhebentyayeva T."/>
            <person name="Dettori M.T."/>
            <person name="Grimwood J."/>
            <person name="Cattonaro F."/>
            <person name="Zuccolo A."/>
            <person name="Rossini L."/>
            <person name="Jenkins J."/>
            <person name="Vendramin E."/>
            <person name="Meisel L.A."/>
            <person name="Decroocq V."/>
            <person name="Sosinski B."/>
            <person name="Prochnik S."/>
            <person name="Mitros T."/>
            <person name="Policriti A."/>
            <person name="Cipriani G."/>
            <person name="Dondini L."/>
            <person name="Ficklin S."/>
            <person name="Goodstein D.M."/>
            <person name="Xuan P."/>
            <person name="Del Fabbro C."/>
            <person name="Aramini V."/>
            <person name="Copetti D."/>
            <person name="Gonzalez S."/>
            <person name="Horner D.S."/>
            <person name="Falchi R."/>
            <person name="Lucas S."/>
            <person name="Mica E."/>
            <person name="Maldonado J."/>
            <person name="Lazzari B."/>
            <person name="Bielenberg D."/>
            <person name="Pirona R."/>
            <person name="Miculan M."/>
            <person name="Barakat A."/>
            <person name="Testolin R."/>
            <person name="Stella A."/>
            <person name="Tartarini S."/>
            <person name="Tonutti P."/>
            <person name="Arus P."/>
            <person name="Orellana A."/>
            <person name="Wells C."/>
            <person name="Main D."/>
            <person name="Vizzotto G."/>
            <person name="Silva H."/>
            <person name="Salamini F."/>
            <person name="Schmutz J."/>
            <person name="Morgante M."/>
            <person name="Rokhsar D.S."/>
        </authorList>
    </citation>
    <scope>NUCLEOTIDE SEQUENCE [LARGE SCALE GENOMIC DNA]</scope>
    <source>
        <strain evidence="3">cv. Nemared</strain>
    </source>
</reference>